<dbReference type="InterPro" id="IPR009959">
    <property type="entry name" value="Cyclase_SnoaL-like"/>
</dbReference>
<evidence type="ECO:0000313" key="1">
    <source>
        <dbReference type="EMBL" id="GIG49316.1"/>
    </source>
</evidence>
<dbReference type="Gene3D" id="3.10.450.50">
    <property type="match status" value="1"/>
</dbReference>
<dbReference type="AlphaFoldDB" id="A0A919UEQ5"/>
<proteinExistence type="predicted"/>
<accession>A0A919UEQ5</accession>
<comment type="caution">
    <text evidence="1">The sequence shown here is derived from an EMBL/GenBank/DDBJ whole genome shotgun (WGS) entry which is preliminary data.</text>
</comment>
<gene>
    <name evidence="1" type="ORF">Dsi01nite_073570</name>
</gene>
<dbReference type="SUPFAM" id="SSF54427">
    <property type="entry name" value="NTF2-like"/>
    <property type="match status" value="1"/>
</dbReference>
<dbReference type="InterPro" id="IPR032710">
    <property type="entry name" value="NTF2-like_dom_sf"/>
</dbReference>
<dbReference type="Pfam" id="PF07366">
    <property type="entry name" value="SnoaL"/>
    <property type="match status" value="1"/>
</dbReference>
<organism evidence="1 2">
    <name type="scientific">Dactylosporangium siamense</name>
    <dbReference type="NCBI Taxonomy" id="685454"/>
    <lineage>
        <taxon>Bacteria</taxon>
        <taxon>Bacillati</taxon>
        <taxon>Actinomycetota</taxon>
        <taxon>Actinomycetes</taxon>
        <taxon>Micromonosporales</taxon>
        <taxon>Micromonosporaceae</taxon>
        <taxon>Dactylosporangium</taxon>
    </lineage>
</organism>
<protein>
    <recommendedName>
        <fullName evidence="3">Ester cyclase</fullName>
    </recommendedName>
</protein>
<dbReference type="Proteomes" id="UP000660611">
    <property type="component" value="Unassembled WGS sequence"/>
</dbReference>
<evidence type="ECO:0008006" key="3">
    <source>
        <dbReference type="Google" id="ProtNLM"/>
    </source>
</evidence>
<reference evidence="1" key="1">
    <citation type="submission" date="2021-01" db="EMBL/GenBank/DDBJ databases">
        <title>Whole genome shotgun sequence of Dactylosporangium siamense NBRC 106093.</title>
        <authorList>
            <person name="Komaki H."/>
            <person name="Tamura T."/>
        </authorList>
    </citation>
    <scope>NUCLEOTIDE SEQUENCE</scope>
    <source>
        <strain evidence="1">NBRC 106093</strain>
    </source>
</reference>
<dbReference type="GO" id="GO:0030638">
    <property type="term" value="P:polyketide metabolic process"/>
    <property type="evidence" value="ECO:0007669"/>
    <property type="project" value="InterPro"/>
</dbReference>
<evidence type="ECO:0000313" key="2">
    <source>
        <dbReference type="Proteomes" id="UP000660611"/>
    </source>
</evidence>
<name>A0A919UEQ5_9ACTN</name>
<dbReference type="RefSeq" id="WP_203850999.1">
    <property type="nucleotide sequence ID" value="NZ_BAAAVW010000001.1"/>
</dbReference>
<keyword evidence="2" id="KW-1185">Reference proteome</keyword>
<dbReference type="EMBL" id="BONQ01000117">
    <property type="protein sequence ID" value="GIG49316.1"/>
    <property type="molecule type" value="Genomic_DNA"/>
</dbReference>
<sequence length="141" mass="15774">MEIAYPSMDLDAVLSLWDQPVDGRADPAADFRRFYADPVPVNGTPMTADDLVARARALQVAFADRRTELVHRVEAAGRLVIGFYMHVRHVGPYVTPLGRVEATGRQLKIRVNDILTVENGKITDIWVMSDDVDLMRQLGLL</sequence>